<dbReference type="InterPro" id="IPR033892">
    <property type="entry name" value="FNR_bac"/>
</dbReference>
<dbReference type="InterPro" id="IPR017938">
    <property type="entry name" value="Riboflavin_synthase-like_b-brl"/>
</dbReference>
<dbReference type="Gene3D" id="3.40.50.80">
    <property type="entry name" value="Nucleotide-binding domain of ferredoxin-NADP reductase (FNR) module"/>
    <property type="match status" value="1"/>
</dbReference>
<dbReference type="EC" id="1.18.1.2" evidence="2"/>
<comment type="catalytic activity">
    <reaction evidence="4">
        <text>2 reduced [2Fe-2S]-[ferredoxin] + NADP(+) + H(+) = 2 oxidized [2Fe-2S]-[ferredoxin] + NADPH</text>
        <dbReference type="Rhea" id="RHEA:20125"/>
        <dbReference type="Rhea" id="RHEA-COMP:10000"/>
        <dbReference type="Rhea" id="RHEA-COMP:10001"/>
        <dbReference type="ChEBI" id="CHEBI:15378"/>
        <dbReference type="ChEBI" id="CHEBI:33737"/>
        <dbReference type="ChEBI" id="CHEBI:33738"/>
        <dbReference type="ChEBI" id="CHEBI:57783"/>
        <dbReference type="ChEBI" id="CHEBI:58349"/>
        <dbReference type="EC" id="1.18.1.2"/>
    </reaction>
</comment>
<dbReference type="AlphaFoldDB" id="A0A011RDP7"/>
<name>A0A011RDP7_ACCRE</name>
<evidence type="ECO:0000256" key="2">
    <source>
        <dbReference type="ARBA" id="ARBA00013223"/>
    </source>
</evidence>
<dbReference type="InterPro" id="IPR008333">
    <property type="entry name" value="Cbr1-like_FAD-bd_dom"/>
</dbReference>
<proteinExistence type="inferred from homology"/>
<dbReference type="PANTHER" id="PTHR47878">
    <property type="entry name" value="OXIDOREDUCTASE FAD/NAD(P)-BINDING DOMAIN PROTEIN"/>
    <property type="match status" value="1"/>
</dbReference>
<keyword evidence="3" id="KW-0547">Nucleotide-binding</keyword>
<dbReference type="eggNOG" id="COG1018">
    <property type="taxonomic scope" value="Bacteria"/>
</dbReference>
<evidence type="ECO:0000259" key="5">
    <source>
        <dbReference type="PROSITE" id="PS51384"/>
    </source>
</evidence>
<dbReference type="GO" id="GO:0000166">
    <property type="term" value="F:nucleotide binding"/>
    <property type="evidence" value="ECO:0007669"/>
    <property type="project" value="UniProtKB-KW"/>
</dbReference>
<dbReference type="InterPro" id="IPR039261">
    <property type="entry name" value="FNR_nucleotide-bd"/>
</dbReference>
<evidence type="ECO:0000256" key="3">
    <source>
        <dbReference type="ARBA" id="ARBA00022741"/>
    </source>
</evidence>
<comment type="caution">
    <text evidence="6">The sequence shown here is derived from an EMBL/GenBank/DDBJ whole genome shotgun (WGS) entry which is preliminary data.</text>
</comment>
<dbReference type="SUPFAM" id="SSF63380">
    <property type="entry name" value="Riboflavin synthase domain-like"/>
    <property type="match status" value="1"/>
</dbReference>
<accession>A0A011RDP7</accession>
<dbReference type="InterPro" id="IPR001433">
    <property type="entry name" value="OxRdtase_FAD/NAD-bd"/>
</dbReference>
<reference evidence="6" key="1">
    <citation type="submission" date="2014-02" db="EMBL/GenBank/DDBJ databases">
        <title>Expanding our view of genomic diversity in Candidatus Accumulibacter clades.</title>
        <authorList>
            <person name="Skennerton C.T."/>
            <person name="Barr J.J."/>
            <person name="Slater F.R."/>
            <person name="Bond P.L."/>
            <person name="Tyson G.W."/>
        </authorList>
    </citation>
    <scope>NUCLEOTIDE SEQUENCE [LARGE SCALE GENOMIC DNA]</scope>
</reference>
<evidence type="ECO:0000256" key="1">
    <source>
        <dbReference type="ARBA" id="ARBA00008312"/>
    </source>
</evidence>
<feature type="domain" description="FAD-binding FR-type" evidence="5">
    <location>
        <begin position="19"/>
        <end position="119"/>
    </location>
</feature>
<dbReference type="GO" id="GO:0034599">
    <property type="term" value="P:cellular response to oxidative stress"/>
    <property type="evidence" value="ECO:0007669"/>
    <property type="project" value="TreeGrafter"/>
</dbReference>
<sequence>MNLSLDPQTPIRPAAADTQKWTTERVLEVRYWTPTLLSFRTSRDEGFRFTPGQYARLGLSTDGGIVWRPFSMVSAIADDSLEFLAVLVPGGAFSGPLERLRVGDAIDVERSSFGFLTTAQLAAGRQLWMLATGTGIGPFVSIVRDAAVWRAFERLIVVHSVRRSAELAYREELDALAADDTSARGRARMTYLPVVTREAGATTLSTRIPELFADGHLEEAAGTPLRVETSRLMICGNPAMALTLRQLLSKRGFATGRRGVTGQMAFEKYW</sequence>
<dbReference type="PANTHER" id="PTHR47878:SF2">
    <property type="entry name" value="OXIDOREDUCTASE FAD_NAD(P)-BINDING DOMAIN PROTEIN"/>
    <property type="match status" value="1"/>
</dbReference>
<dbReference type="PRINTS" id="PR00410">
    <property type="entry name" value="PHEHYDRXLASE"/>
</dbReference>
<organism evidence="6 7">
    <name type="scientific">Accumulibacter regalis</name>
    <dbReference type="NCBI Taxonomy" id="522306"/>
    <lineage>
        <taxon>Bacteria</taxon>
        <taxon>Pseudomonadati</taxon>
        <taxon>Pseudomonadota</taxon>
        <taxon>Betaproteobacteria</taxon>
        <taxon>Candidatus Accumulibacter</taxon>
    </lineage>
</organism>
<dbReference type="PATRIC" id="fig|1454004.3.peg.1723"/>
<dbReference type="SUPFAM" id="SSF52343">
    <property type="entry name" value="Ferredoxin reductase-like, C-terminal NADP-linked domain"/>
    <property type="match status" value="1"/>
</dbReference>
<gene>
    <name evidence="6" type="primary">fpr_2</name>
    <name evidence="6" type="ORF">AW11_01673</name>
</gene>
<keyword evidence="7" id="KW-1185">Reference proteome</keyword>
<protein>
    <recommendedName>
        <fullName evidence="2">ferredoxin--NADP(+) reductase</fullName>
        <ecNumber evidence="2">1.18.1.2</ecNumber>
    </recommendedName>
</protein>
<dbReference type="Gene3D" id="2.40.30.10">
    <property type="entry name" value="Translation factors"/>
    <property type="match status" value="1"/>
</dbReference>
<dbReference type="Pfam" id="PF00970">
    <property type="entry name" value="FAD_binding_6"/>
    <property type="match status" value="1"/>
</dbReference>
<dbReference type="InterPro" id="IPR017927">
    <property type="entry name" value="FAD-bd_FR_type"/>
</dbReference>
<keyword evidence="6" id="KW-0560">Oxidoreductase</keyword>
<dbReference type="GO" id="GO:0042167">
    <property type="term" value="P:heme catabolic process"/>
    <property type="evidence" value="ECO:0007669"/>
    <property type="project" value="TreeGrafter"/>
</dbReference>
<dbReference type="PROSITE" id="PS51384">
    <property type="entry name" value="FAD_FR"/>
    <property type="match status" value="1"/>
</dbReference>
<dbReference type="Pfam" id="PF00175">
    <property type="entry name" value="NAD_binding_1"/>
    <property type="match status" value="1"/>
</dbReference>
<evidence type="ECO:0000313" key="6">
    <source>
        <dbReference type="EMBL" id="EXI89349.1"/>
    </source>
</evidence>
<dbReference type="Proteomes" id="UP000022141">
    <property type="component" value="Unassembled WGS sequence"/>
</dbReference>
<evidence type="ECO:0000256" key="4">
    <source>
        <dbReference type="ARBA" id="ARBA00047776"/>
    </source>
</evidence>
<dbReference type="STRING" id="1454004.AW11_01673"/>
<dbReference type="InterPro" id="IPR051930">
    <property type="entry name" value="FNR_type-1"/>
</dbReference>
<dbReference type="CDD" id="cd06195">
    <property type="entry name" value="FNR1"/>
    <property type="match status" value="1"/>
</dbReference>
<dbReference type="GO" id="GO:0004324">
    <property type="term" value="F:ferredoxin-NADP+ reductase activity"/>
    <property type="evidence" value="ECO:0007669"/>
    <property type="project" value="UniProtKB-EC"/>
</dbReference>
<evidence type="ECO:0000313" key="7">
    <source>
        <dbReference type="Proteomes" id="UP000022141"/>
    </source>
</evidence>
<comment type="similarity">
    <text evidence="1">Belongs to the ferredoxin--NADP reductase type 1 family.</text>
</comment>
<dbReference type="EMBL" id="JEMY01000017">
    <property type="protein sequence ID" value="EXI89349.1"/>
    <property type="molecule type" value="Genomic_DNA"/>
</dbReference>